<dbReference type="InterPro" id="IPR046358">
    <property type="entry name" value="Flagellin_C"/>
</dbReference>
<name>A0ABS2LDI9_9CELL</name>
<feature type="domain" description="Flagellin N-terminal" evidence="5">
    <location>
        <begin position="5"/>
        <end position="141"/>
    </location>
</feature>
<dbReference type="SUPFAM" id="SSF64518">
    <property type="entry name" value="Phase 1 flagellin"/>
    <property type="match status" value="1"/>
</dbReference>
<keyword evidence="3 4" id="KW-0975">Bacterial flagellum</keyword>
<proteinExistence type="inferred from homology"/>
<comment type="caution">
    <text evidence="7">The sequence shown here is derived from an EMBL/GenBank/DDBJ whole genome shotgun (WGS) entry which is preliminary data.</text>
</comment>
<sequence length="295" mass="30276">MGFSVNTNVSALNTFRNLTNTQNSQSKSLEKLSSGLRINRAADDAAGLSIAEGLKAQVNGYSVASRNAQDGISVVQAAEGALGESQSILQRMRDLAVQASSDTNNADARIAIKSELDELANELTRVVDSTNFNGINLLTAAATDLTVQVGAEGVAGGGNTITIALAANDLETILGDAAGSIFFATGAAAGTAPGTGLGVDTAANARTSIETIDTALKAVSTARSNFGATQNRLEYAISNINVAAENLTSAESRIRDVDMAKEMMNYSRTNILSQAGTAMLAQANQSNAGVLQLLG</sequence>
<evidence type="ECO:0000256" key="4">
    <source>
        <dbReference type="RuleBase" id="RU362073"/>
    </source>
</evidence>
<dbReference type="Proteomes" id="UP000698059">
    <property type="component" value="Unassembled WGS sequence"/>
</dbReference>
<keyword evidence="7" id="KW-0966">Cell projection</keyword>
<dbReference type="Gene3D" id="1.20.1330.10">
    <property type="entry name" value="f41 fragment of flagellin, N-terminal domain"/>
    <property type="match status" value="1"/>
</dbReference>
<reference evidence="7 8" key="1">
    <citation type="submission" date="2021-01" db="EMBL/GenBank/DDBJ databases">
        <title>Sequencing the genomes of 1000 actinobacteria strains.</title>
        <authorList>
            <person name="Klenk H.-P."/>
        </authorList>
    </citation>
    <scope>NUCLEOTIDE SEQUENCE [LARGE SCALE GENOMIC DNA]</scope>
    <source>
        <strain evidence="7 8">DSM 46000</strain>
    </source>
</reference>
<dbReference type="Pfam" id="PF00700">
    <property type="entry name" value="Flagellin_C"/>
    <property type="match status" value="1"/>
</dbReference>
<evidence type="ECO:0000313" key="8">
    <source>
        <dbReference type="Proteomes" id="UP000698059"/>
    </source>
</evidence>
<gene>
    <name evidence="7" type="ORF">JOD49_001400</name>
</gene>
<keyword evidence="7" id="KW-0969">Cilium</keyword>
<evidence type="ECO:0000259" key="5">
    <source>
        <dbReference type="Pfam" id="PF00669"/>
    </source>
</evidence>
<evidence type="ECO:0000256" key="1">
    <source>
        <dbReference type="ARBA" id="ARBA00005709"/>
    </source>
</evidence>
<keyword evidence="7" id="KW-0282">Flagellum</keyword>
<dbReference type="Pfam" id="PF00669">
    <property type="entry name" value="Flagellin_N"/>
    <property type="match status" value="1"/>
</dbReference>
<accession>A0ABS2LDI9</accession>
<evidence type="ECO:0000256" key="3">
    <source>
        <dbReference type="ARBA" id="ARBA00023143"/>
    </source>
</evidence>
<evidence type="ECO:0000256" key="2">
    <source>
        <dbReference type="ARBA" id="ARBA00020110"/>
    </source>
</evidence>
<comment type="similarity">
    <text evidence="1 4">Belongs to the bacterial flagellin family.</text>
</comment>
<keyword evidence="8" id="KW-1185">Reference proteome</keyword>
<dbReference type="PANTHER" id="PTHR42792:SF2">
    <property type="entry name" value="FLAGELLIN"/>
    <property type="match status" value="1"/>
</dbReference>
<dbReference type="InterPro" id="IPR001492">
    <property type="entry name" value="Flagellin"/>
</dbReference>
<keyword evidence="4" id="KW-0964">Secreted</keyword>
<protein>
    <recommendedName>
        <fullName evidence="2 4">Flagellin</fullName>
    </recommendedName>
</protein>
<dbReference type="EMBL" id="JAFBBO010000001">
    <property type="protein sequence ID" value="MBM7478480.1"/>
    <property type="molecule type" value="Genomic_DNA"/>
</dbReference>
<dbReference type="PANTHER" id="PTHR42792">
    <property type="entry name" value="FLAGELLIN"/>
    <property type="match status" value="1"/>
</dbReference>
<evidence type="ECO:0000313" key="7">
    <source>
        <dbReference type="EMBL" id="MBM7478480.1"/>
    </source>
</evidence>
<comment type="subcellular location">
    <subcellularLocation>
        <location evidence="4">Secreted</location>
    </subcellularLocation>
    <subcellularLocation>
        <location evidence="4">Bacterial flagellum</location>
    </subcellularLocation>
</comment>
<dbReference type="InterPro" id="IPR042187">
    <property type="entry name" value="Flagellin_C_sub2"/>
</dbReference>
<dbReference type="PRINTS" id="PR00207">
    <property type="entry name" value="FLAGELLIN"/>
</dbReference>
<evidence type="ECO:0000259" key="6">
    <source>
        <dbReference type="Pfam" id="PF00700"/>
    </source>
</evidence>
<dbReference type="Gene3D" id="6.10.10.10">
    <property type="entry name" value="Flagellar export chaperone, C-terminal domain"/>
    <property type="match status" value="1"/>
</dbReference>
<comment type="function">
    <text evidence="4">Flagellin is the subunit protein which polymerizes to form the filaments of bacterial flagella.</text>
</comment>
<organism evidence="7 8">
    <name type="scientific">Oerskovia jenensis</name>
    <dbReference type="NCBI Taxonomy" id="162169"/>
    <lineage>
        <taxon>Bacteria</taxon>
        <taxon>Bacillati</taxon>
        <taxon>Actinomycetota</taxon>
        <taxon>Actinomycetes</taxon>
        <taxon>Micrococcales</taxon>
        <taxon>Cellulomonadaceae</taxon>
        <taxon>Oerskovia</taxon>
    </lineage>
</organism>
<feature type="domain" description="Flagellin C-terminal" evidence="6">
    <location>
        <begin position="209"/>
        <end position="294"/>
    </location>
</feature>
<dbReference type="InterPro" id="IPR001029">
    <property type="entry name" value="Flagellin_N"/>
</dbReference>
<dbReference type="RefSeq" id="WP_205306546.1">
    <property type="nucleotide sequence ID" value="NZ_JAFBBO010000001.1"/>
</dbReference>